<evidence type="ECO:0000313" key="3">
    <source>
        <dbReference type="Proteomes" id="UP000191055"/>
    </source>
</evidence>
<evidence type="ECO:0000313" key="2">
    <source>
        <dbReference type="EMBL" id="SKC05614.1"/>
    </source>
</evidence>
<dbReference type="PANTHER" id="PTHR40099:SF1">
    <property type="entry name" value="ACETOLACTATE SYNTHASE, SMALL SUBUNIT"/>
    <property type="match status" value="1"/>
</dbReference>
<organism evidence="2 3">
    <name type="scientific">Alkalitalea saponilacus</name>
    <dbReference type="NCBI Taxonomy" id="889453"/>
    <lineage>
        <taxon>Bacteria</taxon>
        <taxon>Pseudomonadati</taxon>
        <taxon>Bacteroidota</taxon>
        <taxon>Bacteroidia</taxon>
        <taxon>Marinilabiliales</taxon>
        <taxon>Marinilabiliaceae</taxon>
        <taxon>Alkalitalea</taxon>
    </lineage>
</organism>
<dbReference type="Gene3D" id="3.30.2130.10">
    <property type="entry name" value="VC0802-like"/>
    <property type="match status" value="1"/>
</dbReference>
<accession>A0A1T5GAZ1</accession>
<proteinExistence type="predicted"/>
<dbReference type="InterPro" id="IPR045865">
    <property type="entry name" value="ACT-like_dom_sf"/>
</dbReference>
<gene>
    <name evidence="2" type="ORF">SAMN03080601_01800</name>
</gene>
<dbReference type="PROSITE" id="PS51671">
    <property type="entry name" value="ACT"/>
    <property type="match status" value="1"/>
</dbReference>
<dbReference type="InterPro" id="IPR045739">
    <property type="entry name" value="ACT_dom_pair"/>
</dbReference>
<protein>
    <submittedName>
        <fullName evidence="2">Uncharacterized conserved protein, contains tandem ACT domains</fullName>
    </submittedName>
</protein>
<feature type="domain" description="ACT" evidence="1">
    <location>
        <begin position="19"/>
        <end position="96"/>
    </location>
</feature>
<sequence>MFVFCVLNLLKLKNMIIKQLSVFLENKSGRLHEVFEIFGENNINVSACSVADTSEFGILRMIVSEPEKARDVLKEKLFSVNISEVISFATPNTPGALAKALQILSKANISIEYLYGFSVGEKSFIALRSDNVEQAIMELQRNQMELISASDLYKF</sequence>
<dbReference type="CDD" id="cd04908">
    <property type="entry name" value="ACT_Bt0572_1"/>
    <property type="match status" value="1"/>
</dbReference>
<keyword evidence="3" id="KW-1185">Reference proteome</keyword>
<dbReference type="STRING" id="889453.SAMN03080601_01800"/>
<dbReference type="EMBL" id="FUYV01000009">
    <property type="protein sequence ID" value="SKC05614.1"/>
    <property type="molecule type" value="Genomic_DNA"/>
</dbReference>
<dbReference type="Pfam" id="PF19571">
    <property type="entry name" value="ACT_8"/>
    <property type="match status" value="1"/>
</dbReference>
<name>A0A1T5GAZ1_9BACT</name>
<evidence type="ECO:0000259" key="1">
    <source>
        <dbReference type="PROSITE" id="PS51671"/>
    </source>
</evidence>
<dbReference type="SUPFAM" id="SSF55021">
    <property type="entry name" value="ACT-like"/>
    <property type="match status" value="2"/>
</dbReference>
<reference evidence="2 3" key="1">
    <citation type="submission" date="2017-02" db="EMBL/GenBank/DDBJ databases">
        <authorList>
            <person name="Peterson S.W."/>
        </authorList>
    </citation>
    <scope>NUCLEOTIDE SEQUENCE [LARGE SCALE GENOMIC DNA]</scope>
    <source>
        <strain evidence="2 3">DSM 24412</strain>
    </source>
</reference>
<dbReference type="AlphaFoldDB" id="A0A1T5GAZ1"/>
<dbReference type="PANTHER" id="PTHR40099">
    <property type="entry name" value="ACETOLACTATE SYNTHASE, SMALL SUBUNIT"/>
    <property type="match status" value="1"/>
</dbReference>
<dbReference type="Proteomes" id="UP000191055">
    <property type="component" value="Unassembled WGS sequence"/>
</dbReference>
<dbReference type="InterPro" id="IPR002912">
    <property type="entry name" value="ACT_dom"/>
</dbReference>